<feature type="binding site" evidence="10">
    <location>
        <position position="370"/>
    </location>
    <ligand>
        <name>Zn(2+)</name>
        <dbReference type="ChEBI" id="CHEBI:29105"/>
        <label>2</label>
        <note>catalytic</note>
    </ligand>
</feature>
<dbReference type="Pfam" id="PF01401">
    <property type="entry name" value="Peptidase_M2"/>
    <property type="match status" value="1"/>
</dbReference>
<dbReference type="GO" id="GO:0008241">
    <property type="term" value="F:peptidyl-dipeptidase activity"/>
    <property type="evidence" value="ECO:0007669"/>
    <property type="project" value="InterPro"/>
</dbReference>
<name>A0A9X2RIT6_9PROT</name>
<evidence type="ECO:0000256" key="7">
    <source>
        <dbReference type="PIRSR" id="PIRSR601548-2"/>
    </source>
</evidence>
<comment type="caution">
    <text evidence="12">The sequence shown here is derived from an EMBL/GenBank/DDBJ whole genome shotgun (WGS) entry which is preliminary data.</text>
</comment>
<keyword evidence="8" id="KW-0479">Metal-binding</keyword>
<dbReference type="GO" id="GO:0016020">
    <property type="term" value="C:membrane"/>
    <property type="evidence" value="ECO:0007669"/>
    <property type="project" value="InterPro"/>
</dbReference>
<keyword evidence="3 5" id="KW-0325">Glycoprotein</keyword>
<feature type="binding site" evidence="10">
    <location>
        <position position="374"/>
    </location>
    <ligand>
        <name>Zn(2+)</name>
        <dbReference type="ChEBI" id="CHEBI:29105"/>
        <label>2</label>
        <note>catalytic</note>
    </ligand>
</feature>
<feature type="glycosylation site" description="N-linked (GlcNAc...) asparagine" evidence="5">
    <location>
        <position position="59"/>
    </location>
</feature>
<feature type="active site" description="Proton acceptor 2" evidence="6">
    <location>
        <position position="371"/>
    </location>
</feature>
<feature type="chain" id="PRO_5040894902" evidence="11">
    <location>
        <begin position="24"/>
        <end position="599"/>
    </location>
</feature>
<evidence type="ECO:0000256" key="6">
    <source>
        <dbReference type="PIRSR" id="PIRSR601548-11"/>
    </source>
</evidence>
<proteinExistence type="predicted"/>
<dbReference type="PANTHER" id="PTHR10514">
    <property type="entry name" value="ANGIOTENSIN-CONVERTING ENZYME"/>
    <property type="match status" value="1"/>
</dbReference>
<feature type="signal peptide" evidence="11">
    <location>
        <begin position="1"/>
        <end position="23"/>
    </location>
</feature>
<evidence type="ECO:0000256" key="3">
    <source>
        <dbReference type="ARBA" id="ARBA00023180"/>
    </source>
</evidence>
<dbReference type="InterPro" id="IPR001548">
    <property type="entry name" value="Peptidase_M2"/>
</dbReference>
<dbReference type="SUPFAM" id="SSF55486">
    <property type="entry name" value="Metalloproteases ('zincins'), catalytic domain"/>
    <property type="match status" value="1"/>
</dbReference>
<feature type="binding site" evidence="7">
    <location>
        <position position="507"/>
    </location>
    <ligand>
        <name>chloride</name>
        <dbReference type="ChEBI" id="CHEBI:17996"/>
        <label>1</label>
    </ligand>
</feature>
<dbReference type="GO" id="GO:0006508">
    <property type="term" value="P:proteolysis"/>
    <property type="evidence" value="ECO:0007669"/>
    <property type="project" value="InterPro"/>
</dbReference>
<feature type="active site" description="Proton donor 1" evidence="4">
    <location>
        <position position="498"/>
    </location>
</feature>
<evidence type="ECO:0000256" key="9">
    <source>
        <dbReference type="PIRSR" id="PIRSR601548-4"/>
    </source>
</evidence>
<keyword evidence="2 9" id="KW-1015">Disulfide bond</keyword>
<feature type="binding site" evidence="7">
    <location>
        <position position="209"/>
    </location>
    <ligand>
        <name>chloride</name>
        <dbReference type="ChEBI" id="CHEBI:17996"/>
        <label>1</label>
    </ligand>
</feature>
<dbReference type="GO" id="GO:0008237">
    <property type="term" value="F:metallopeptidase activity"/>
    <property type="evidence" value="ECO:0007669"/>
    <property type="project" value="InterPro"/>
</dbReference>
<feature type="disulfide bond" evidence="9">
    <location>
        <begin position="339"/>
        <end position="357"/>
    </location>
</feature>
<dbReference type="Proteomes" id="UP001142610">
    <property type="component" value="Unassembled WGS sequence"/>
</dbReference>
<dbReference type="PROSITE" id="PS52011">
    <property type="entry name" value="PEPTIDASE_M2"/>
    <property type="match status" value="1"/>
</dbReference>
<organism evidence="12 13">
    <name type="scientific">Parvularcula maris</name>
    <dbReference type="NCBI Taxonomy" id="2965077"/>
    <lineage>
        <taxon>Bacteria</taxon>
        <taxon>Pseudomonadati</taxon>
        <taxon>Pseudomonadota</taxon>
        <taxon>Alphaproteobacteria</taxon>
        <taxon>Parvularculales</taxon>
        <taxon>Parvularculaceae</taxon>
        <taxon>Parvularcula</taxon>
    </lineage>
</organism>
<reference evidence="12" key="1">
    <citation type="submission" date="2022-07" db="EMBL/GenBank/DDBJ databases">
        <title>Parvularcula maris sp. nov., an algicidal bacterium isolated from seawater.</title>
        <authorList>
            <person name="Li F."/>
        </authorList>
    </citation>
    <scope>NUCLEOTIDE SEQUENCE</scope>
    <source>
        <strain evidence="12">BGMRC 0090</strain>
    </source>
</reference>
<feature type="binding site" evidence="8">
    <location>
        <position position="398"/>
    </location>
    <ligand>
        <name>Zn(2+)</name>
        <dbReference type="ChEBI" id="CHEBI:29105"/>
        <label>1</label>
        <note>catalytic</note>
    </ligand>
</feature>
<keyword evidence="8" id="KW-0862">Zinc</keyword>
<dbReference type="AlphaFoldDB" id="A0A9X2RIT6"/>
<evidence type="ECO:0000313" key="13">
    <source>
        <dbReference type="Proteomes" id="UP001142610"/>
    </source>
</evidence>
<dbReference type="PANTHER" id="PTHR10514:SF27">
    <property type="entry name" value="ANGIOTENSIN-CONVERTING ENZYME"/>
    <property type="match status" value="1"/>
</dbReference>
<sequence length="599" mass="68243">MHKKLTAALLLGTALMLPLDAAAQRATKKNAEAFIAKVEEEKKAMDEEGARIAWARATNITYDTSWLEAKASARSTEKAVEWANEAKRYDRLDLSPELRRKLDILKQSITLPAPSADGAASELAEITTRLGNTYSTGTIEFEGETVPQNRTETLMRELRDPAKLEEVWTKWREQSKPMKEDYVRMVEIANEGAKELGYDDLGQMWRSNYDMDPDEFAAEVDRLWDQVKPLYENVHCAVKYELNEEYGDEVVPLDQPIRADLLGNMWAQSWGSIYDLVKPEGLEAEGVDIGALLEAQDYTPLKIAETAEGFFTSLGFDDLPETFWERSQITKPADREVVCHASAWNLDSEEDIRIKMCTEVNADDFQTMHHELGHNIYQRAYAGQDYLFRNDPNDGFHEAIGDMVALSITPAYLQQVGLLDELPSEDADLPILMQKALDGAAFLPFGLLVDKWRWQVFSGELQPDQWNEGWWALREEYQGIRPPNDRPADAFDPGSKYHIPGNTPYMRYFLARILQFQFYKAACDQAGWEGPLHRCSFYGNGEVGAKFNAMLEKGNSQPWQDSLEEFTGTREMDASAMVEYFRPLMDYLGEQNEDRSCGW</sequence>
<evidence type="ECO:0000256" key="11">
    <source>
        <dbReference type="SAM" id="SignalP"/>
    </source>
</evidence>
<evidence type="ECO:0000256" key="1">
    <source>
        <dbReference type="ARBA" id="ARBA00022729"/>
    </source>
</evidence>
<keyword evidence="1 11" id="KW-0732">Signal</keyword>
<keyword evidence="13" id="KW-1185">Reference proteome</keyword>
<dbReference type="PRINTS" id="PR00791">
    <property type="entry name" value="PEPDIPTASEA"/>
</dbReference>
<dbReference type="CDD" id="cd06461">
    <property type="entry name" value="M2_ACE"/>
    <property type="match status" value="1"/>
</dbReference>
<feature type="binding site" evidence="8">
    <location>
        <position position="370"/>
    </location>
    <ligand>
        <name>Zn(2+)</name>
        <dbReference type="ChEBI" id="CHEBI:29105"/>
        <label>1</label>
        <note>catalytic</note>
    </ligand>
</feature>
<dbReference type="Gene3D" id="1.10.1370.30">
    <property type="match status" value="2"/>
</dbReference>
<feature type="disulfide bond" evidence="9">
    <location>
        <begin position="523"/>
        <end position="535"/>
    </location>
</feature>
<dbReference type="FunFam" id="1.10.1370.30:FF:000005">
    <property type="entry name" value="Angiotensin-converting enzyme"/>
    <property type="match status" value="1"/>
</dbReference>
<protein>
    <submittedName>
        <fullName evidence="12">M2 family metallopeptidase</fullName>
    </submittedName>
</protein>
<accession>A0A9X2RIT6</accession>
<feature type="binding site" evidence="8">
    <location>
        <position position="374"/>
    </location>
    <ligand>
        <name>Zn(2+)</name>
        <dbReference type="ChEBI" id="CHEBI:29105"/>
        <label>1</label>
        <note>catalytic</note>
    </ligand>
</feature>
<feature type="active site" description="Proton acceptor 1" evidence="4">
    <location>
        <position position="371"/>
    </location>
</feature>
<evidence type="ECO:0000256" key="10">
    <source>
        <dbReference type="PIRSR" id="PIRSR601548-8"/>
    </source>
</evidence>
<evidence type="ECO:0000256" key="5">
    <source>
        <dbReference type="PIRSR" id="PIRSR601548-10"/>
    </source>
</evidence>
<evidence type="ECO:0000256" key="4">
    <source>
        <dbReference type="PIRSR" id="PIRSR601548-1"/>
    </source>
</evidence>
<gene>
    <name evidence="12" type="ORF">NOG11_00885</name>
</gene>
<dbReference type="EMBL" id="JANIBC010000001">
    <property type="protein sequence ID" value="MCQ8183933.1"/>
    <property type="molecule type" value="Genomic_DNA"/>
</dbReference>
<evidence type="ECO:0000313" key="12">
    <source>
        <dbReference type="EMBL" id="MCQ8183933.1"/>
    </source>
</evidence>
<evidence type="ECO:0000256" key="2">
    <source>
        <dbReference type="ARBA" id="ARBA00023157"/>
    </source>
</evidence>
<feature type="active site" description="Proton donor 2" evidence="6">
    <location>
        <position position="498"/>
    </location>
</feature>
<feature type="binding site" evidence="10">
    <location>
        <position position="398"/>
    </location>
    <ligand>
        <name>Zn(2+)</name>
        <dbReference type="ChEBI" id="CHEBI:29105"/>
        <label>2</label>
        <note>catalytic</note>
    </ligand>
</feature>
<evidence type="ECO:0000256" key="8">
    <source>
        <dbReference type="PIRSR" id="PIRSR601548-3"/>
    </source>
</evidence>